<accession>A0A4Q1BGG2</accession>
<feature type="compositionally biased region" description="Low complexity" evidence="2">
    <location>
        <begin position="26"/>
        <end position="35"/>
    </location>
</feature>
<gene>
    <name evidence="3" type="ORF">M231_06267</name>
</gene>
<feature type="compositionally biased region" description="Pro residues" evidence="2">
    <location>
        <begin position="194"/>
        <end position="205"/>
    </location>
</feature>
<dbReference type="AlphaFoldDB" id="A0A4Q1BGG2"/>
<proteinExistence type="predicted"/>
<evidence type="ECO:0000256" key="2">
    <source>
        <dbReference type="SAM" id="MobiDB-lite"/>
    </source>
</evidence>
<feature type="region of interest" description="Disordered" evidence="2">
    <location>
        <begin position="569"/>
        <end position="679"/>
    </location>
</feature>
<dbReference type="VEuPathDB" id="FungiDB:TREMEDRAFT_65047"/>
<keyword evidence="1" id="KW-0175">Coiled coil</keyword>
<feature type="region of interest" description="Disordered" evidence="2">
    <location>
        <begin position="1"/>
        <end position="50"/>
    </location>
</feature>
<evidence type="ECO:0000313" key="3">
    <source>
        <dbReference type="EMBL" id="RXK36483.1"/>
    </source>
</evidence>
<keyword evidence="4" id="KW-1185">Reference proteome</keyword>
<feature type="compositionally biased region" description="Basic and acidic residues" evidence="2">
    <location>
        <begin position="596"/>
        <end position="679"/>
    </location>
</feature>
<evidence type="ECO:0000256" key="1">
    <source>
        <dbReference type="SAM" id="Coils"/>
    </source>
</evidence>
<feature type="region of interest" description="Disordered" evidence="2">
    <location>
        <begin position="167"/>
        <end position="208"/>
    </location>
</feature>
<dbReference type="Proteomes" id="UP000289152">
    <property type="component" value="Unassembled WGS sequence"/>
</dbReference>
<dbReference type="EMBL" id="SDIL01000096">
    <property type="protein sequence ID" value="RXK36483.1"/>
    <property type="molecule type" value="Genomic_DNA"/>
</dbReference>
<sequence>MPNYCDHADEESSYDIPLREPDSDPESIPSSIDSRPPSPTPTYSPPSPGYVEKLYTSTQGRNYTLRLYPHELLGKFYECGYLSVKMDMNGQNDVLDGGKKYEDHELLIDGEYILRVQQRKLEKWFKMYKQNKTKPAIQPPPYYTAQCILYGLPHPKSEQSAFETLRTICTPPDPPKKQNQQSKKGKKGQQNQIPPAPYGSPPPPKQALRIPDRLEKFEEEMDEELDNIWAEAKEAARKIKEKRVMRNRLEARRSGKREGDELAKSRKKDWKSFLKQADEELGKGWRWPEGEANEQVEKDQTGMDVTIGESFAVEGGEKIKAGEETGDARIGDKRPAEESEGLESGQEKKLKGEELDISEISTDYLMCRLGFFSPSGKKIPTPIPDEEVENAHYRKYTFDTLSLSLTRKNGFMGNLESDLMAQFHFETIPKRVGETIRVSWRGKNYYMNSFPDRDAPENEFGFFVGHTPKEEEATSGKFTFLGKGWLKGEFGIPGIGISRFIARPWRENDCNRKHKHTIGTRWKPRMLGVRYWERIYRWCADLEENDERLGCLDDYRCYPDRWKDQMEECDSLNSSEEDPDEDYGLRPHHRGTRVHYIKDGEGGSDDGEGKDKVGEAVIKDEEGKVKEEEVEKMNDVEGLVKEEEVGKKEEGEEDKKPDVENKENVKVDVKAEVKVEGTA</sequence>
<protein>
    <submittedName>
        <fullName evidence="3">Uncharacterized protein</fullName>
    </submittedName>
</protein>
<organism evidence="3 4">
    <name type="scientific">Tremella mesenterica</name>
    <name type="common">Jelly fungus</name>
    <dbReference type="NCBI Taxonomy" id="5217"/>
    <lineage>
        <taxon>Eukaryota</taxon>
        <taxon>Fungi</taxon>
        <taxon>Dikarya</taxon>
        <taxon>Basidiomycota</taxon>
        <taxon>Agaricomycotina</taxon>
        <taxon>Tremellomycetes</taxon>
        <taxon>Tremellales</taxon>
        <taxon>Tremellaceae</taxon>
        <taxon>Tremella</taxon>
    </lineage>
</organism>
<dbReference type="InParanoid" id="A0A4Q1BGG2"/>
<feature type="region of interest" description="Disordered" evidence="2">
    <location>
        <begin position="318"/>
        <end position="350"/>
    </location>
</feature>
<feature type="compositionally biased region" description="Pro residues" evidence="2">
    <location>
        <begin position="36"/>
        <end position="48"/>
    </location>
</feature>
<name>A0A4Q1BGG2_TREME</name>
<evidence type="ECO:0000313" key="4">
    <source>
        <dbReference type="Proteomes" id="UP000289152"/>
    </source>
</evidence>
<feature type="compositionally biased region" description="Acidic residues" evidence="2">
    <location>
        <begin position="569"/>
        <end position="582"/>
    </location>
</feature>
<feature type="compositionally biased region" description="Basic and acidic residues" evidence="2">
    <location>
        <begin position="318"/>
        <end position="337"/>
    </location>
</feature>
<feature type="coiled-coil region" evidence="1">
    <location>
        <begin position="214"/>
        <end position="252"/>
    </location>
</feature>
<comment type="caution">
    <text evidence="3">The sequence shown here is derived from an EMBL/GenBank/DDBJ whole genome shotgun (WGS) entry which is preliminary data.</text>
</comment>
<reference evidence="3 4" key="1">
    <citation type="submission" date="2016-06" db="EMBL/GenBank/DDBJ databases">
        <title>Evolution of pathogenesis and genome organization in the Tremellales.</title>
        <authorList>
            <person name="Cuomo C."/>
            <person name="Litvintseva A."/>
            <person name="Heitman J."/>
            <person name="Chen Y."/>
            <person name="Sun S."/>
            <person name="Springer D."/>
            <person name="Dromer F."/>
            <person name="Young S."/>
            <person name="Zeng Q."/>
            <person name="Chapman S."/>
            <person name="Gujja S."/>
            <person name="Saif S."/>
            <person name="Birren B."/>
        </authorList>
    </citation>
    <scope>NUCLEOTIDE SEQUENCE [LARGE SCALE GENOMIC DNA]</scope>
    <source>
        <strain evidence="3 4">ATCC 28783</strain>
    </source>
</reference>
<feature type="compositionally biased region" description="Basic residues" evidence="2">
    <location>
        <begin position="586"/>
        <end position="595"/>
    </location>
</feature>
<feature type="compositionally biased region" description="Low complexity" evidence="2">
    <location>
        <begin position="177"/>
        <end position="193"/>
    </location>
</feature>